<keyword evidence="5" id="KW-0732">Signal</keyword>
<dbReference type="Gene3D" id="1.10.287.470">
    <property type="entry name" value="Helix hairpin bin"/>
    <property type="match status" value="1"/>
</dbReference>
<organism evidence="6 7">
    <name type="scientific">Candidatus Chloroploca asiatica</name>
    <dbReference type="NCBI Taxonomy" id="1506545"/>
    <lineage>
        <taxon>Bacteria</taxon>
        <taxon>Bacillati</taxon>
        <taxon>Chloroflexota</taxon>
        <taxon>Chloroflexia</taxon>
        <taxon>Chloroflexales</taxon>
        <taxon>Chloroflexineae</taxon>
        <taxon>Oscillochloridaceae</taxon>
        <taxon>Candidatus Chloroploca</taxon>
    </lineage>
</organism>
<feature type="chain" id="PRO_5013864034" evidence="5">
    <location>
        <begin position="22"/>
        <end position="527"/>
    </location>
</feature>
<protein>
    <submittedName>
        <fullName evidence="6">Uncharacterized protein</fullName>
    </submittedName>
</protein>
<feature type="compositionally biased region" description="Low complexity" evidence="4">
    <location>
        <begin position="31"/>
        <end position="40"/>
    </location>
</feature>
<dbReference type="InterPro" id="IPR050465">
    <property type="entry name" value="UPF0194_transport"/>
</dbReference>
<sequence>MPFRLLFLLTLALFLGACAVATPPPPPLPTETPAAGGTETAPPPTAPTPTPSVAEPERTLYTVRRGEIVNELALEGRVVQVQQGQSFTEEGVLKAIFVQVGDMVTQGQLLAELDTRDLNAQLSQARAVYEQDRIALERARANAQTQVRQAQVNVDAARSELARARRGARPDEISRARATVRQAEADLANVRNEASQVKNQALREMETAVERLTFVQERFAETQIEFEKNPNETTRNAFLQAREDLRVAEDEVRRARIAYDTSLSNEVALVTRAEAVVAATQADVDRLLAGPDPFDVAQAEQAVARAQIDLEAARQQAQADPELAKQIARSQAEVTRLEQQIESRRLIATMAGQVVALEAEPGIAVRAASPVIMLANNDRREILVEEPVGLDPLGTTTRLLPGQVVAVEFVRYPGQVFPGVVTRVPGRLPTSDAFLSSEYAISYEAPGLELSVGDLAEVTIVLGRVANALWLPPEAVIVTRDRSFVNKVDGDTEQRLEIVTGIVTPNQVEILRGLVEGDVVAGEVLPR</sequence>
<accession>A0A2H3KFW8</accession>
<evidence type="ECO:0000313" key="6">
    <source>
        <dbReference type="EMBL" id="PDV96569.1"/>
    </source>
</evidence>
<dbReference type="Gene3D" id="2.40.50.100">
    <property type="match status" value="1"/>
</dbReference>
<evidence type="ECO:0000256" key="3">
    <source>
        <dbReference type="SAM" id="Coils"/>
    </source>
</evidence>
<dbReference type="Proteomes" id="UP000220922">
    <property type="component" value="Unassembled WGS sequence"/>
</dbReference>
<proteinExistence type="predicted"/>
<dbReference type="RefSeq" id="WP_097655288.1">
    <property type="nucleotide sequence ID" value="NZ_LYXE01000188.1"/>
</dbReference>
<evidence type="ECO:0000256" key="4">
    <source>
        <dbReference type="SAM" id="MobiDB-lite"/>
    </source>
</evidence>
<dbReference type="PANTHER" id="PTHR32347">
    <property type="entry name" value="EFFLUX SYSTEM COMPONENT YKNX-RELATED"/>
    <property type="match status" value="1"/>
</dbReference>
<evidence type="ECO:0000313" key="7">
    <source>
        <dbReference type="Proteomes" id="UP000220922"/>
    </source>
</evidence>
<comment type="subcellular location">
    <subcellularLocation>
        <location evidence="1">Cell envelope</location>
    </subcellularLocation>
</comment>
<comment type="caution">
    <text evidence="6">The sequence shown here is derived from an EMBL/GenBank/DDBJ whole genome shotgun (WGS) entry which is preliminary data.</text>
</comment>
<dbReference type="AlphaFoldDB" id="A0A2H3KFW8"/>
<evidence type="ECO:0000256" key="2">
    <source>
        <dbReference type="ARBA" id="ARBA00023054"/>
    </source>
</evidence>
<dbReference type="PROSITE" id="PS51257">
    <property type="entry name" value="PROKAR_LIPOPROTEIN"/>
    <property type="match status" value="1"/>
</dbReference>
<gene>
    <name evidence="6" type="ORF">A9Q02_06325</name>
</gene>
<keyword evidence="2 3" id="KW-0175">Coiled coil</keyword>
<name>A0A2H3KFW8_9CHLR</name>
<dbReference type="EMBL" id="LYXE01000188">
    <property type="protein sequence ID" value="PDV96569.1"/>
    <property type="molecule type" value="Genomic_DNA"/>
</dbReference>
<dbReference type="OrthoDB" id="143084at2"/>
<keyword evidence="7" id="KW-1185">Reference proteome</keyword>
<dbReference type="SUPFAM" id="SSF111369">
    <property type="entry name" value="HlyD-like secretion proteins"/>
    <property type="match status" value="1"/>
</dbReference>
<feature type="coiled-coil region" evidence="3">
    <location>
        <begin position="126"/>
        <end position="251"/>
    </location>
</feature>
<dbReference type="PANTHER" id="PTHR32347:SF23">
    <property type="entry name" value="BLL5650 PROTEIN"/>
    <property type="match status" value="1"/>
</dbReference>
<dbReference type="GO" id="GO:0030313">
    <property type="term" value="C:cell envelope"/>
    <property type="evidence" value="ECO:0007669"/>
    <property type="project" value="UniProtKB-SubCell"/>
</dbReference>
<feature type="region of interest" description="Disordered" evidence="4">
    <location>
        <begin position="25"/>
        <end position="55"/>
    </location>
</feature>
<reference evidence="6 7" key="1">
    <citation type="submission" date="2016-05" db="EMBL/GenBank/DDBJ databases">
        <authorList>
            <person name="Lavstsen T."/>
            <person name="Jespersen J.S."/>
        </authorList>
    </citation>
    <scope>NUCLEOTIDE SEQUENCE [LARGE SCALE GENOMIC DNA]</scope>
    <source>
        <strain evidence="6 7">B7-9</strain>
    </source>
</reference>
<evidence type="ECO:0000256" key="5">
    <source>
        <dbReference type="SAM" id="SignalP"/>
    </source>
</evidence>
<feature type="signal peptide" evidence="5">
    <location>
        <begin position="1"/>
        <end position="21"/>
    </location>
</feature>
<dbReference type="Gene3D" id="2.40.420.20">
    <property type="match status" value="1"/>
</dbReference>
<evidence type="ECO:0000256" key="1">
    <source>
        <dbReference type="ARBA" id="ARBA00004196"/>
    </source>
</evidence>
<feature type="compositionally biased region" description="Pro residues" evidence="4">
    <location>
        <begin position="41"/>
        <end position="50"/>
    </location>
</feature>